<organism evidence="1 2">
    <name type="scientific">Cuscuta epithymum</name>
    <dbReference type="NCBI Taxonomy" id="186058"/>
    <lineage>
        <taxon>Eukaryota</taxon>
        <taxon>Viridiplantae</taxon>
        <taxon>Streptophyta</taxon>
        <taxon>Embryophyta</taxon>
        <taxon>Tracheophyta</taxon>
        <taxon>Spermatophyta</taxon>
        <taxon>Magnoliopsida</taxon>
        <taxon>eudicotyledons</taxon>
        <taxon>Gunneridae</taxon>
        <taxon>Pentapetalae</taxon>
        <taxon>asterids</taxon>
        <taxon>lamiids</taxon>
        <taxon>Solanales</taxon>
        <taxon>Convolvulaceae</taxon>
        <taxon>Cuscuteae</taxon>
        <taxon>Cuscuta</taxon>
        <taxon>Cuscuta subgen. Cuscuta</taxon>
    </lineage>
</organism>
<accession>A0AAV0E776</accession>
<evidence type="ECO:0000313" key="1">
    <source>
        <dbReference type="EMBL" id="CAH9118879.1"/>
    </source>
</evidence>
<dbReference type="Proteomes" id="UP001152523">
    <property type="component" value="Unassembled WGS sequence"/>
</dbReference>
<dbReference type="AlphaFoldDB" id="A0AAV0E776"/>
<gene>
    <name evidence="1" type="ORF">CEPIT_LOCUS22424</name>
</gene>
<evidence type="ECO:0000313" key="2">
    <source>
        <dbReference type="Proteomes" id="UP001152523"/>
    </source>
</evidence>
<dbReference type="EMBL" id="CAMAPF010000913">
    <property type="protein sequence ID" value="CAH9118879.1"/>
    <property type="molecule type" value="Genomic_DNA"/>
</dbReference>
<protein>
    <submittedName>
        <fullName evidence="1">Uncharacterized protein</fullName>
    </submittedName>
</protein>
<keyword evidence="2" id="KW-1185">Reference proteome</keyword>
<sequence>MAEFPSGRVSFRSLMTSGGVRLRRWPPETVGVLQRASPGAADFTRRSTAVGMVTAAPVTSKTDLEKIQIWASQIFVASWLLLPFLRTICFFFLCLNPVHPYQFFVCILLKISSRLELVVEAEEHA</sequence>
<comment type="caution">
    <text evidence="1">The sequence shown here is derived from an EMBL/GenBank/DDBJ whole genome shotgun (WGS) entry which is preliminary data.</text>
</comment>
<proteinExistence type="predicted"/>
<name>A0AAV0E776_9ASTE</name>
<reference evidence="1" key="1">
    <citation type="submission" date="2022-07" db="EMBL/GenBank/DDBJ databases">
        <authorList>
            <person name="Macas J."/>
            <person name="Novak P."/>
            <person name="Neumann P."/>
        </authorList>
    </citation>
    <scope>NUCLEOTIDE SEQUENCE</scope>
</reference>